<keyword evidence="1" id="KW-1133">Transmembrane helix</keyword>
<organism evidence="2 3">
    <name type="scientific">Bifidobacterium dentium</name>
    <dbReference type="NCBI Taxonomy" id="1689"/>
    <lineage>
        <taxon>Bacteria</taxon>
        <taxon>Bacillati</taxon>
        <taxon>Actinomycetota</taxon>
        <taxon>Actinomycetes</taxon>
        <taxon>Bifidobacteriales</taxon>
        <taxon>Bifidobacteriaceae</taxon>
        <taxon>Bifidobacterium</taxon>
    </lineage>
</organism>
<dbReference type="EMBL" id="WDPD01000092">
    <property type="protein sequence ID" value="KAB7454936.1"/>
    <property type="molecule type" value="Genomic_DNA"/>
</dbReference>
<feature type="transmembrane region" description="Helical" evidence="1">
    <location>
        <begin position="33"/>
        <end position="52"/>
    </location>
</feature>
<accession>A0A7J5TEE1</accession>
<feature type="transmembrane region" description="Helical" evidence="1">
    <location>
        <begin position="6"/>
        <end position="21"/>
    </location>
</feature>
<evidence type="ECO:0000313" key="3">
    <source>
        <dbReference type="Proteomes" id="UP000429211"/>
    </source>
</evidence>
<comment type="caution">
    <text evidence="2">The sequence shown here is derived from an EMBL/GenBank/DDBJ whole genome shotgun (WGS) entry which is preliminary data.</text>
</comment>
<dbReference type="Proteomes" id="UP000429211">
    <property type="component" value="Unassembled WGS sequence"/>
</dbReference>
<feature type="non-terminal residue" evidence="2">
    <location>
        <position position="89"/>
    </location>
</feature>
<gene>
    <name evidence="2" type="ORF">GBB04_12435</name>
</gene>
<protein>
    <submittedName>
        <fullName evidence="2">Permease</fullName>
    </submittedName>
</protein>
<evidence type="ECO:0000256" key="1">
    <source>
        <dbReference type="SAM" id="Phobius"/>
    </source>
</evidence>
<feature type="transmembrane region" description="Helical" evidence="1">
    <location>
        <begin position="58"/>
        <end position="80"/>
    </location>
</feature>
<dbReference type="AlphaFoldDB" id="A0A7J5TEE1"/>
<sequence>MSALIQPVALLLIILAGYLFKRAGLFEDRDYRIMQTIIFNLVLPGAIVYSFATNPHDSSMLLISLFGLIVAFIPPVVVFLTSRHRPVQN</sequence>
<keyword evidence="1" id="KW-0472">Membrane</keyword>
<reference evidence="2 3" key="1">
    <citation type="journal article" date="2019" name="Nat. Med.">
        <title>A library of human gut bacterial isolates paired with longitudinal multiomics data enables mechanistic microbiome research.</title>
        <authorList>
            <person name="Poyet M."/>
            <person name="Groussin M."/>
            <person name="Gibbons S.M."/>
            <person name="Avila-Pacheco J."/>
            <person name="Jiang X."/>
            <person name="Kearney S.M."/>
            <person name="Perrotta A.R."/>
            <person name="Berdy B."/>
            <person name="Zhao S."/>
            <person name="Lieberman T.D."/>
            <person name="Swanson P.K."/>
            <person name="Smith M."/>
            <person name="Roesemann S."/>
            <person name="Alexander J.E."/>
            <person name="Rich S.A."/>
            <person name="Livny J."/>
            <person name="Vlamakis H."/>
            <person name="Clish C."/>
            <person name="Bullock K."/>
            <person name="Deik A."/>
            <person name="Scott J."/>
            <person name="Pierce K.A."/>
            <person name="Xavier R.J."/>
            <person name="Alm E.J."/>
        </authorList>
    </citation>
    <scope>NUCLEOTIDE SEQUENCE [LARGE SCALE GENOMIC DNA]</scope>
    <source>
        <strain evidence="2 3">BIOML-A2</strain>
    </source>
</reference>
<proteinExistence type="predicted"/>
<evidence type="ECO:0000313" key="2">
    <source>
        <dbReference type="EMBL" id="KAB7454936.1"/>
    </source>
</evidence>
<name>A0A7J5TEE1_9BIFI</name>
<keyword evidence="1" id="KW-0812">Transmembrane</keyword>